<reference evidence="3 4" key="1">
    <citation type="submission" date="2024-02" db="EMBL/GenBank/DDBJ databases">
        <authorList>
            <person name="Chen Y."/>
            <person name="Shah S."/>
            <person name="Dougan E. K."/>
            <person name="Thang M."/>
            <person name="Chan C."/>
        </authorList>
    </citation>
    <scope>NUCLEOTIDE SEQUENCE [LARGE SCALE GENOMIC DNA]</scope>
</reference>
<keyword evidence="4" id="KW-1185">Reference proteome</keyword>
<dbReference type="Proteomes" id="UP001642484">
    <property type="component" value="Unassembled WGS sequence"/>
</dbReference>
<comment type="caution">
    <text evidence="3">The sequence shown here is derived from an EMBL/GenBank/DDBJ whole genome shotgun (WGS) entry which is preliminary data.</text>
</comment>
<gene>
    <name evidence="3" type="ORF">CCMP2556_LOCUS40792</name>
</gene>
<sequence>MILRTDVGRKSAAAALPGRRVHKSRWFRLAGRMAACWVVWASCFQPVPLTYVGKTGTPFQVRHWKSWSTTMLVREKKGSLSRKNGNVKAPGGGRSRASSSSPGGAKAAMILTRRINKALTAAELLDVLSEAVVFPDFNEFHISAAYHTLATFHQKKLLLPVCAESPVLPKLHARAEERIKSRQIDPRGSANVLWAMAVLLEAIPSTTSLLPVLMNVFPEKAPGMKAQELANCVWASAQLKDVAPEVLQVVPALIAQIPSKVPAIFRAMQKSPEERMRAAQEVQVQEQLACRYRFDIYRLGWYQGLGARLVATLRPFVQLPQEQPECYKELPCACDDETLLVDCGTWSRSGAWVIPTDTVPGVFLARLVLEDAPDAWRSDASEIAPSSKFANKHWDYRRMPPCGETPCAAELHAYGAQRHRQKTMLRNALREPHASHIYFVIRQDARKTDILLQTIDTTWRAYNNYMAPSTYGVLPLPRHNFSIPESWQSRRAYKVSYNAPLVTRDTRAVNTLFNAEMPAIRWLERHGFDVQYWTGLDAHLQGAEISKRAKVYVSVGHDEYWSGEQRRHVERARDAGVHLHFWSGNEVYWKIRWETSPVDGMAGRTMVVYKESQESFKIDPEKKLWTGTFRDSKEFNPEGADPENALTGTIFTVNAWRHDALEVPGVYAQLRVWRHTPVATLKPTQRAVLLKGLLGHEWDEDVDNGVRPKGLIRLSETKVDNVQAIVDHGACFDSGSATHHLTLYKAASGALVFGAGTVQWAWGLDPMHDSVTGMNNMWESEYNTRIGVDPSGPEPAVQQATLNLFAEMGVQAPILGEGMVRPSPSNDTEPPTIAWTETRQTRAGSARLVVQAADRGGGTVAAVEWSKGDGRFHPMDRNLAMSEQWIMEIPADGGELRFRAIDDSLNIGEDRSWTPAAKRSGEL</sequence>
<name>A0ABP0Q6U6_9DINO</name>
<proteinExistence type="predicted"/>
<dbReference type="Pfam" id="PF20254">
    <property type="entry name" value="DMFA2_C"/>
    <property type="match status" value="1"/>
</dbReference>
<evidence type="ECO:0000259" key="2">
    <source>
        <dbReference type="Pfam" id="PF20254"/>
    </source>
</evidence>
<evidence type="ECO:0000313" key="3">
    <source>
        <dbReference type="EMBL" id="CAK9083733.1"/>
    </source>
</evidence>
<evidence type="ECO:0000313" key="4">
    <source>
        <dbReference type="Proteomes" id="UP001642484"/>
    </source>
</evidence>
<dbReference type="InterPro" id="IPR046540">
    <property type="entry name" value="DMFA2_C"/>
</dbReference>
<protein>
    <recommendedName>
        <fullName evidence="2">N,N-dimethylformamidase beta subunit-like C-terminal domain-containing protein</fullName>
    </recommendedName>
</protein>
<accession>A0ABP0Q6U6</accession>
<feature type="compositionally biased region" description="Low complexity" evidence="1">
    <location>
        <begin position="95"/>
        <end position="104"/>
    </location>
</feature>
<evidence type="ECO:0000256" key="1">
    <source>
        <dbReference type="SAM" id="MobiDB-lite"/>
    </source>
</evidence>
<organism evidence="3 4">
    <name type="scientific">Durusdinium trenchii</name>
    <dbReference type="NCBI Taxonomy" id="1381693"/>
    <lineage>
        <taxon>Eukaryota</taxon>
        <taxon>Sar</taxon>
        <taxon>Alveolata</taxon>
        <taxon>Dinophyceae</taxon>
        <taxon>Suessiales</taxon>
        <taxon>Symbiodiniaceae</taxon>
        <taxon>Durusdinium</taxon>
    </lineage>
</organism>
<feature type="region of interest" description="Disordered" evidence="1">
    <location>
        <begin position="77"/>
        <end position="104"/>
    </location>
</feature>
<feature type="domain" description="N,N-dimethylformamidase beta subunit-like C-terminal" evidence="2">
    <location>
        <begin position="294"/>
        <end position="767"/>
    </location>
</feature>
<dbReference type="EMBL" id="CAXAMN010024095">
    <property type="protein sequence ID" value="CAK9083733.1"/>
    <property type="molecule type" value="Genomic_DNA"/>
</dbReference>